<evidence type="ECO:0000256" key="4">
    <source>
        <dbReference type="SAM" id="Phobius"/>
    </source>
</evidence>
<evidence type="ECO:0000256" key="3">
    <source>
        <dbReference type="ARBA" id="ARBA00022729"/>
    </source>
</evidence>
<keyword evidence="4" id="KW-0812">Transmembrane</keyword>
<evidence type="ECO:0000256" key="2">
    <source>
        <dbReference type="ARBA" id="ARBA00022525"/>
    </source>
</evidence>
<reference evidence="6" key="1">
    <citation type="submission" date="2022-08" db="UniProtKB">
        <authorList>
            <consortium name="EnsemblMetazoa"/>
        </authorList>
    </citation>
    <scope>IDENTIFICATION</scope>
    <source>
        <strain evidence="6">05x7-T-G4-1.051#20</strain>
    </source>
</reference>
<evidence type="ECO:0000256" key="1">
    <source>
        <dbReference type="ARBA" id="ARBA00004613"/>
    </source>
</evidence>
<dbReference type="Pfam" id="PF00386">
    <property type="entry name" value="C1q"/>
    <property type="match status" value="1"/>
</dbReference>
<proteinExistence type="predicted"/>
<keyword evidence="7" id="KW-1185">Reference proteome</keyword>
<dbReference type="PROSITE" id="PS50871">
    <property type="entry name" value="C1Q"/>
    <property type="match status" value="1"/>
</dbReference>
<keyword evidence="4" id="KW-0472">Membrane</keyword>
<dbReference type="InterPro" id="IPR008983">
    <property type="entry name" value="Tumour_necrosis_fac-like_dom"/>
</dbReference>
<keyword evidence="4" id="KW-1133">Transmembrane helix</keyword>
<organism evidence="6 7">
    <name type="scientific">Magallana gigas</name>
    <name type="common">Pacific oyster</name>
    <name type="synonym">Crassostrea gigas</name>
    <dbReference type="NCBI Taxonomy" id="29159"/>
    <lineage>
        <taxon>Eukaryota</taxon>
        <taxon>Metazoa</taxon>
        <taxon>Spiralia</taxon>
        <taxon>Lophotrochozoa</taxon>
        <taxon>Mollusca</taxon>
        <taxon>Bivalvia</taxon>
        <taxon>Autobranchia</taxon>
        <taxon>Pteriomorphia</taxon>
        <taxon>Ostreida</taxon>
        <taxon>Ostreoidea</taxon>
        <taxon>Ostreidae</taxon>
        <taxon>Magallana</taxon>
    </lineage>
</organism>
<dbReference type="PRINTS" id="PR00007">
    <property type="entry name" value="COMPLEMNTC1Q"/>
</dbReference>
<feature type="transmembrane region" description="Helical" evidence="4">
    <location>
        <begin position="6"/>
        <end position="23"/>
    </location>
</feature>
<dbReference type="AlphaFoldDB" id="A0A8W8LX21"/>
<comment type="subcellular location">
    <subcellularLocation>
        <location evidence="1">Secreted</location>
    </subcellularLocation>
</comment>
<dbReference type="SUPFAM" id="SSF49842">
    <property type="entry name" value="TNF-like"/>
    <property type="match status" value="1"/>
</dbReference>
<dbReference type="InterPro" id="IPR050822">
    <property type="entry name" value="Cerebellin_Synaptic_Org"/>
</dbReference>
<keyword evidence="3" id="KW-0732">Signal</keyword>
<keyword evidence="2" id="KW-0964">Secreted</keyword>
<dbReference type="Proteomes" id="UP000005408">
    <property type="component" value="Unassembled WGS sequence"/>
</dbReference>
<dbReference type="InterPro" id="IPR001073">
    <property type="entry name" value="C1q_dom"/>
</dbReference>
<evidence type="ECO:0000313" key="7">
    <source>
        <dbReference type="Proteomes" id="UP000005408"/>
    </source>
</evidence>
<dbReference type="SMART" id="SM00110">
    <property type="entry name" value="C1Q"/>
    <property type="match status" value="1"/>
</dbReference>
<dbReference type="Gene3D" id="2.60.120.40">
    <property type="match status" value="1"/>
</dbReference>
<dbReference type="PANTHER" id="PTHR22923:SF62">
    <property type="entry name" value="CVP18"/>
    <property type="match status" value="1"/>
</dbReference>
<evidence type="ECO:0000259" key="5">
    <source>
        <dbReference type="PROSITE" id="PS50871"/>
    </source>
</evidence>
<dbReference type="GO" id="GO:0005615">
    <property type="term" value="C:extracellular space"/>
    <property type="evidence" value="ECO:0007669"/>
    <property type="project" value="TreeGrafter"/>
</dbReference>
<feature type="domain" description="C1q" evidence="5">
    <location>
        <begin position="59"/>
        <end position="192"/>
    </location>
</feature>
<sequence>MDSKTAISYTAIFCVIVISYTAAEQQNSSSFLSSYASYQDICRKIGWESKCRAHPIHECKGKTIAFHAVLSGHLTNTPINTIIKFGKVQVNEGSGYNPATGKFKAPVDGVYSFSWTYHTNKGSVAYLGGYVDGTIRTYIGTNTQASPWQSQTGNLVIKLKKGSQFWVQTYMQTVQHLSGNYTFLSGYKISGC</sequence>
<protein>
    <recommendedName>
        <fullName evidence="5">C1q domain-containing protein</fullName>
    </recommendedName>
</protein>
<dbReference type="EnsemblMetazoa" id="G30516.1">
    <property type="protein sequence ID" value="G30516.1:cds"/>
    <property type="gene ID" value="G30516"/>
</dbReference>
<dbReference type="PANTHER" id="PTHR22923">
    <property type="entry name" value="CEREBELLIN-RELATED"/>
    <property type="match status" value="1"/>
</dbReference>
<evidence type="ECO:0000313" key="6">
    <source>
        <dbReference type="EnsemblMetazoa" id="G30516.1:cds"/>
    </source>
</evidence>
<name>A0A8W8LX21_MAGGI</name>
<accession>A0A8W8LX21</accession>